<dbReference type="RefSeq" id="WP_286290470.1">
    <property type="nucleotide sequence ID" value="NZ_JASXSZ010000008.1"/>
</dbReference>
<gene>
    <name evidence="2" type="ORF">QSV35_18765</name>
</gene>
<dbReference type="EMBL" id="JASXSZ010000008">
    <property type="protein sequence ID" value="MDL9981378.1"/>
    <property type="molecule type" value="Genomic_DNA"/>
</dbReference>
<keyword evidence="1" id="KW-0472">Membrane</keyword>
<accession>A0ABT7N3V3</accession>
<sequence>MARQPDLVFAGAPRVNLMPRSEIERRERESLTRKWVWGVLGAVVLTCVVIAAAYAFTLVANIRLASAQAQTNTLLTELAGLSDINSALATQRELTQFRAEAMGADFAWSPVVGAIAGALPPGTSLTGFNVVSGGDPVPGADPKTAVGLSGTYTVASATPLDMAATIRAIRAIPTVIYADGKSVTGGATKGGDYQYQLTVTFNQTIYSGQYAVKAAK</sequence>
<keyword evidence="1" id="KW-0812">Transmembrane</keyword>
<evidence type="ECO:0008006" key="4">
    <source>
        <dbReference type="Google" id="ProtNLM"/>
    </source>
</evidence>
<keyword evidence="3" id="KW-1185">Reference proteome</keyword>
<reference evidence="2 3" key="1">
    <citation type="submission" date="2023-06" db="EMBL/GenBank/DDBJ databases">
        <title>Microbacterium sp. nov., isolated from a waste landfill.</title>
        <authorList>
            <person name="Wen W."/>
        </authorList>
    </citation>
    <scope>NUCLEOTIDE SEQUENCE [LARGE SCALE GENOMIC DNA]</scope>
    <source>
        <strain evidence="2 3">ASV49</strain>
    </source>
</reference>
<evidence type="ECO:0000256" key="1">
    <source>
        <dbReference type="SAM" id="Phobius"/>
    </source>
</evidence>
<evidence type="ECO:0000313" key="2">
    <source>
        <dbReference type="EMBL" id="MDL9981378.1"/>
    </source>
</evidence>
<keyword evidence="1" id="KW-1133">Transmembrane helix</keyword>
<proteinExistence type="predicted"/>
<evidence type="ECO:0000313" key="3">
    <source>
        <dbReference type="Proteomes" id="UP001235064"/>
    </source>
</evidence>
<dbReference type="Proteomes" id="UP001235064">
    <property type="component" value="Unassembled WGS sequence"/>
</dbReference>
<feature type="transmembrane region" description="Helical" evidence="1">
    <location>
        <begin position="35"/>
        <end position="56"/>
    </location>
</feature>
<organism evidence="2 3">
    <name type="scientific">Microbacterium candidum</name>
    <dbReference type="NCBI Taxonomy" id="3041922"/>
    <lineage>
        <taxon>Bacteria</taxon>
        <taxon>Bacillati</taxon>
        <taxon>Actinomycetota</taxon>
        <taxon>Actinomycetes</taxon>
        <taxon>Micrococcales</taxon>
        <taxon>Microbacteriaceae</taxon>
        <taxon>Microbacterium</taxon>
    </lineage>
</organism>
<name>A0ABT7N3V3_9MICO</name>
<comment type="caution">
    <text evidence="2">The sequence shown here is derived from an EMBL/GenBank/DDBJ whole genome shotgun (WGS) entry which is preliminary data.</text>
</comment>
<protein>
    <recommendedName>
        <fullName evidence="4">Fimbrial assembly protein</fullName>
    </recommendedName>
</protein>